<evidence type="ECO:0000313" key="3">
    <source>
        <dbReference type="Proteomes" id="UP000606172"/>
    </source>
</evidence>
<evidence type="ECO:0000313" key="2">
    <source>
        <dbReference type="EMBL" id="GII96343.1"/>
    </source>
</evidence>
<sequence length="457" mass="50423">MVFADVIALIGREEAAEAADLDYKERVHAKNEEQKVEFCKDVVAMANDRGGILVIGVKEDGQRAVPEEVTKVDVGDSEQRRLHDVLLNLSPHPLQVDILAVEDPDDPGHGVLLVVVERSGLAPHALLDTRDKTHHRDGWLRFPIRNGAATRWMLEPEVATRYRDRFAAGQSIHDRLKEVEAGCVEAYAERDGSTLPDPPQETDRFGLRRPEYAFYRKEPTRPILVVTIVPETAGRLVLNRAALLEFQRAQHVEPVMIGRHWTFQQVGVAPRRLIAVFGDPVIAVYTELHTDGAGSFLMALNGEDQTGETIRVLVQDLVFYLLSGLRYLGRHARDRTAASGVTAIRLSLLADTDQIDSSGIDLPRRDSLREIQLTSSTSYGDYVGLSPTCRAVGDVFAPLDDLATDGPGLISAAAMVASEACHAFGLAEVPPLDVNGTINPHHWDEPLRAIITNWASW</sequence>
<organism evidence="2 3">
    <name type="scientific">Sinosporangium siamense</name>
    <dbReference type="NCBI Taxonomy" id="1367973"/>
    <lineage>
        <taxon>Bacteria</taxon>
        <taxon>Bacillati</taxon>
        <taxon>Actinomycetota</taxon>
        <taxon>Actinomycetes</taxon>
        <taxon>Streptosporangiales</taxon>
        <taxon>Streptosporangiaceae</taxon>
        <taxon>Sinosporangium</taxon>
    </lineage>
</organism>
<evidence type="ECO:0000259" key="1">
    <source>
        <dbReference type="Pfam" id="PF04326"/>
    </source>
</evidence>
<accession>A0A919RM89</accession>
<protein>
    <recommendedName>
        <fullName evidence="1">Schlafen AlbA-2 domain-containing protein</fullName>
    </recommendedName>
</protein>
<comment type="caution">
    <text evidence="2">The sequence shown here is derived from an EMBL/GenBank/DDBJ whole genome shotgun (WGS) entry which is preliminary data.</text>
</comment>
<proteinExistence type="predicted"/>
<name>A0A919RM89_9ACTN</name>
<dbReference type="InterPro" id="IPR007421">
    <property type="entry name" value="Schlafen_AlbA_2_dom"/>
</dbReference>
<dbReference type="Pfam" id="PF04326">
    <property type="entry name" value="SLFN_AlbA_2"/>
    <property type="match status" value="1"/>
</dbReference>
<gene>
    <name evidence="2" type="ORF">Ssi02_65740</name>
</gene>
<keyword evidence="3" id="KW-1185">Reference proteome</keyword>
<dbReference type="AlphaFoldDB" id="A0A919RM89"/>
<dbReference type="InterPro" id="IPR038461">
    <property type="entry name" value="Schlafen_AlbA_2_dom_sf"/>
</dbReference>
<dbReference type="Gene3D" id="3.30.950.30">
    <property type="entry name" value="Schlafen, AAA domain"/>
    <property type="match status" value="1"/>
</dbReference>
<dbReference type="EMBL" id="BOOW01000044">
    <property type="protein sequence ID" value="GII96343.1"/>
    <property type="molecule type" value="Genomic_DNA"/>
</dbReference>
<reference evidence="2" key="1">
    <citation type="submission" date="2021-01" db="EMBL/GenBank/DDBJ databases">
        <title>Whole genome shotgun sequence of Sinosporangium siamense NBRC 109515.</title>
        <authorList>
            <person name="Komaki H."/>
            <person name="Tamura T."/>
        </authorList>
    </citation>
    <scope>NUCLEOTIDE SEQUENCE</scope>
    <source>
        <strain evidence="2">NBRC 109515</strain>
    </source>
</reference>
<feature type="domain" description="Schlafen AlbA-2" evidence="1">
    <location>
        <begin position="17"/>
        <end position="138"/>
    </location>
</feature>
<dbReference type="Proteomes" id="UP000606172">
    <property type="component" value="Unassembled WGS sequence"/>
</dbReference>